<dbReference type="STRING" id="1236971.JCM9152_4352"/>
<sequence>MVVSEIKRKQGQSADSWYEIEQLDSMTYVLHEPNYYQKNSQYLIIGSERALLLDSGSGRRPILSVVQSITNKPVALFNSHTHFDHIGNNQEFEQIAMADLPINREQMVGDFFAAKFRLRLALRRRLFRIREWIKPFDYIDLGNRKLTVLPLKGHSANHVGLLDETNGFIFAADALYHGPLLACFPTANMHEYLRSAQLLQHIYDNQRIYGNHYTYKTPMDGQHIKQLVELCQQTIEAQQNGWRKLNPIQKVVRGETILYVSRFALLKP</sequence>
<dbReference type="Gene3D" id="3.60.15.10">
    <property type="entry name" value="Ribonuclease Z/Hydroxyacylglutathione hydrolase-like"/>
    <property type="match status" value="1"/>
</dbReference>
<evidence type="ECO:0000313" key="3">
    <source>
        <dbReference type="Proteomes" id="UP000018895"/>
    </source>
</evidence>
<evidence type="ECO:0000259" key="1">
    <source>
        <dbReference type="SMART" id="SM00849"/>
    </source>
</evidence>
<comment type="caution">
    <text evidence="2">The sequence shown here is derived from an EMBL/GenBank/DDBJ whole genome shotgun (WGS) entry which is preliminary data.</text>
</comment>
<dbReference type="PANTHER" id="PTHR42951">
    <property type="entry name" value="METALLO-BETA-LACTAMASE DOMAIN-CONTAINING"/>
    <property type="match status" value="1"/>
</dbReference>
<dbReference type="RefSeq" id="WP_035347313.1">
    <property type="nucleotide sequence ID" value="NZ_BAUU01000051.1"/>
</dbReference>
<dbReference type="SUPFAM" id="SSF56281">
    <property type="entry name" value="Metallo-hydrolase/oxidoreductase"/>
    <property type="match status" value="1"/>
</dbReference>
<dbReference type="SMART" id="SM00849">
    <property type="entry name" value="Lactamase_B"/>
    <property type="match status" value="1"/>
</dbReference>
<dbReference type="Proteomes" id="UP000018895">
    <property type="component" value="Unassembled WGS sequence"/>
</dbReference>
<keyword evidence="3" id="KW-1185">Reference proteome</keyword>
<dbReference type="OrthoDB" id="9802248at2"/>
<dbReference type="PANTHER" id="PTHR42951:SF4">
    <property type="entry name" value="ACYL-COENZYME A THIOESTERASE MBLAC2"/>
    <property type="match status" value="1"/>
</dbReference>
<organism evidence="2 3">
    <name type="scientific">Halalkalibacter hemicellulosilyticusJCM 9152</name>
    <dbReference type="NCBI Taxonomy" id="1236971"/>
    <lineage>
        <taxon>Bacteria</taxon>
        <taxon>Bacillati</taxon>
        <taxon>Bacillota</taxon>
        <taxon>Bacilli</taxon>
        <taxon>Bacillales</taxon>
        <taxon>Bacillaceae</taxon>
        <taxon>Halalkalibacter</taxon>
    </lineage>
</organism>
<dbReference type="AlphaFoldDB" id="W4QKY4"/>
<gene>
    <name evidence="2" type="ORF">JCM9152_4352</name>
</gene>
<protein>
    <submittedName>
        <fullName evidence="2">Beta-lactamase-like</fullName>
    </submittedName>
</protein>
<dbReference type="EMBL" id="BAUU01000051">
    <property type="protein sequence ID" value="GAE32785.1"/>
    <property type="molecule type" value="Genomic_DNA"/>
</dbReference>
<dbReference type="InterPro" id="IPR050855">
    <property type="entry name" value="NDM-1-like"/>
</dbReference>
<feature type="domain" description="Metallo-beta-lactamase" evidence="1">
    <location>
        <begin position="38"/>
        <end position="212"/>
    </location>
</feature>
<name>W4QKY4_9BACI</name>
<dbReference type="Pfam" id="PF00753">
    <property type="entry name" value="Lactamase_B"/>
    <property type="match status" value="1"/>
</dbReference>
<dbReference type="InterPro" id="IPR001279">
    <property type="entry name" value="Metallo-B-lactamas"/>
</dbReference>
<dbReference type="InterPro" id="IPR036866">
    <property type="entry name" value="RibonucZ/Hydroxyglut_hydro"/>
</dbReference>
<proteinExistence type="predicted"/>
<evidence type="ECO:0000313" key="2">
    <source>
        <dbReference type="EMBL" id="GAE32785.1"/>
    </source>
</evidence>
<reference evidence="2" key="1">
    <citation type="journal article" date="2014" name="Genome Announc.">
        <title>Draft Genome Sequences of Three Alkaliphilic Bacillus Strains, Bacillus wakoensis JCM 9140T, Bacillus akibai JCM 9157T, and Bacillus hemicellulosilyticus JCM 9152T.</title>
        <authorList>
            <person name="Yuki M."/>
            <person name="Oshima K."/>
            <person name="Suda W."/>
            <person name="Oshida Y."/>
            <person name="Kitamura K."/>
            <person name="Iida T."/>
            <person name="Hattori M."/>
            <person name="Ohkuma M."/>
        </authorList>
    </citation>
    <scope>NUCLEOTIDE SEQUENCE [LARGE SCALE GENOMIC DNA]</scope>
    <source>
        <strain evidence="2">JCM 9152</strain>
    </source>
</reference>
<accession>W4QKY4</accession>